<comment type="catalytic activity">
    <reaction evidence="1">
        <text>a 4-O-methyl-thymidine in DNA + L-cysteinyl-[protein] = a thymidine in DNA + S-methyl-L-cysteinyl-[protein]</text>
        <dbReference type="Rhea" id="RHEA:53428"/>
        <dbReference type="Rhea" id="RHEA-COMP:10131"/>
        <dbReference type="Rhea" id="RHEA-COMP:10132"/>
        <dbReference type="Rhea" id="RHEA-COMP:13555"/>
        <dbReference type="Rhea" id="RHEA-COMP:13556"/>
        <dbReference type="ChEBI" id="CHEBI:29950"/>
        <dbReference type="ChEBI" id="CHEBI:82612"/>
        <dbReference type="ChEBI" id="CHEBI:137386"/>
        <dbReference type="ChEBI" id="CHEBI:137387"/>
        <dbReference type="EC" id="2.1.1.63"/>
    </reaction>
</comment>
<dbReference type="PANTHER" id="PTHR10815:SF13">
    <property type="entry name" value="METHYLATED-DNA--PROTEIN-CYSTEINE METHYLTRANSFERASE"/>
    <property type="match status" value="1"/>
</dbReference>
<dbReference type="Proteomes" id="UP001060771">
    <property type="component" value="Chromosome"/>
</dbReference>
<evidence type="ECO:0000256" key="2">
    <source>
        <dbReference type="ARBA" id="ARBA00022603"/>
    </source>
</evidence>
<reference evidence="11" key="3">
    <citation type="submission" date="2022-09" db="EMBL/GenBank/DDBJ databases">
        <title>Complete genome sequence of Vulcanisaeta souniana.</title>
        <authorList>
            <person name="Kato S."/>
            <person name="Itoh T."/>
            <person name="Ohkuma M."/>
        </authorList>
    </citation>
    <scope>NUCLEOTIDE SEQUENCE [LARGE SCALE GENOMIC DNA]</scope>
    <source>
        <strain evidence="11">JCM 11219</strain>
    </source>
</reference>
<organism evidence="9 10">
    <name type="scientific">Vulcanisaeta souniana JCM 11219</name>
    <dbReference type="NCBI Taxonomy" id="1293586"/>
    <lineage>
        <taxon>Archaea</taxon>
        <taxon>Thermoproteota</taxon>
        <taxon>Thermoprotei</taxon>
        <taxon>Thermoproteales</taxon>
        <taxon>Thermoproteaceae</taxon>
        <taxon>Vulcanisaeta</taxon>
    </lineage>
</organism>
<sequence length="183" mass="19838">MRCVTLSIVGIGILEICIYSDKIREIRVRVGIDGIKNNNEEPIIKLILDYITGIAKPQDIIGHIELSPGLLGLAQVAMLSIPRGTVATYAQIARLLNTSPRAAGRLASANKLPVIVPCHRVIKSDGSLGGYSVSDTYVKSRLLMMEGVSISNGKVPKQYMVSSTVLVKNFRELLNHVSQGMVI</sequence>
<dbReference type="Proteomes" id="UP000657075">
    <property type="component" value="Unassembled WGS sequence"/>
</dbReference>
<dbReference type="OrthoDB" id="372118at2157"/>
<dbReference type="PROSITE" id="PS00374">
    <property type="entry name" value="MGMT"/>
    <property type="match status" value="1"/>
</dbReference>
<dbReference type="GeneID" id="76207285"/>
<dbReference type="EMBL" id="AP026830">
    <property type="protein sequence ID" value="BDR92647.1"/>
    <property type="molecule type" value="Genomic_DNA"/>
</dbReference>
<dbReference type="RefSeq" id="WP_188603969.1">
    <property type="nucleotide sequence ID" value="NZ_AP026830.1"/>
</dbReference>
<dbReference type="CDD" id="cd06445">
    <property type="entry name" value="ATase"/>
    <property type="match status" value="1"/>
</dbReference>
<comment type="catalytic activity">
    <reaction evidence="6">
        <text>a 6-O-methyl-2'-deoxyguanosine in DNA + L-cysteinyl-[protein] = S-methyl-L-cysteinyl-[protein] + a 2'-deoxyguanosine in DNA</text>
        <dbReference type="Rhea" id="RHEA:24000"/>
        <dbReference type="Rhea" id="RHEA-COMP:10131"/>
        <dbReference type="Rhea" id="RHEA-COMP:10132"/>
        <dbReference type="Rhea" id="RHEA-COMP:11367"/>
        <dbReference type="Rhea" id="RHEA-COMP:11368"/>
        <dbReference type="ChEBI" id="CHEBI:29950"/>
        <dbReference type="ChEBI" id="CHEBI:82612"/>
        <dbReference type="ChEBI" id="CHEBI:85445"/>
        <dbReference type="ChEBI" id="CHEBI:85448"/>
        <dbReference type="EC" id="2.1.1.63"/>
    </reaction>
</comment>
<keyword evidence="4" id="KW-0227">DNA damage</keyword>
<dbReference type="PANTHER" id="PTHR10815">
    <property type="entry name" value="METHYLATED-DNA--PROTEIN-CYSTEINE METHYLTRANSFERASE"/>
    <property type="match status" value="1"/>
</dbReference>
<keyword evidence="3" id="KW-0808">Transferase</keyword>
<dbReference type="NCBIfam" id="TIGR00589">
    <property type="entry name" value="ogt"/>
    <property type="match status" value="1"/>
</dbReference>
<evidence type="ECO:0000313" key="11">
    <source>
        <dbReference type="Proteomes" id="UP001060771"/>
    </source>
</evidence>
<dbReference type="AlphaFoldDB" id="A0A830E5N1"/>
<dbReference type="SUPFAM" id="SSF46767">
    <property type="entry name" value="Methylated DNA-protein cysteine methyltransferase, C-terminal domain"/>
    <property type="match status" value="1"/>
</dbReference>
<gene>
    <name evidence="9" type="ORF">GCM10007112_22060</name>
    <name evidence="8" type="ORF">Vsou_17400</name>
</gene>
<dbReference type="GO" id="GO:0006281">
    <property type="term" value="P:DNA repair"/>
    <property type="evidence" value="ECO:0007669"/>
    <property type="project" value="UniProtKB-KW"/>
</dbReference>
<evidence type="ECO:0000256" key="6">
    <source>
        <dbReference type="ARBA" id="ARBA00049348"/>
    </source>
</evidence>
<evidence type="ECO:0000256" key="4">
    <source>
        <dbReference type="ARBA" id="ARBA00022763"/>
    </source>
</evidence>
<protein>
    <recommendedName>
        <fullName evidence="7">Methylated-DNA-[protein]-cysteine S-methyltransferase DNA binding domain-containing protein</fullName>
    </recommendedName>
</protein>
<evidence type="ECO:0000313" key="8">
    <source>
        <dbReference type="EMBL" id="BDR92647.1"/>
    </source>
</evidence>
<evidence type="ECO:0000256" key="5">
    <source>
        <dbReference type="ARBA" id="ARBA00023204"/>
    </source>
</evidence>
<reference evidence="8" key="4">
    <citation type="journal article" date="2023" name="Microbiol. Resour. Announc.">
        <title>Complete Genome Sequence of Vulcanisaeta souniana Strain IC-059, a Hyperthermophilic Archaeon Isolated from Hot Spring Water in Japan.</title>
        <authorList>
            <person name="Kato S."/>
            <person name="Itoh T."/>
            <person name="Wu L."/>
            <person name="Ma J."/>
            <person name="Ohkuma M."/>
        </authorList>
    </citation>
    <scope>NUCLEOTIDE SEQUENCE</scope>
    <source>
        <strain evidence="8">JCM 11219</strain>
    </source>
</reference>
<keyword evidence="5" id="KW-0234">DNA repair</keyword>
<evidence type="ECO:0000313" key="10">
    <source>
        <dbReference type="Proteomes" id="UP000657075"/>
    </source>
</evidence>
<accession>A0A830E5N1</accession>
<proteinExistence type="predicted"/>
<dbReference type="GO" id="GO:0032259">
    <property type="term" value="P:methylation"/>
    <property type="evidence" value="ECO:0007669"/>
    <property type="project" value="UniProtKB-KW"/>
</dbReference>
<dbReference type="InterPro" id="IPR036388">
    <property type="entry name" value="WH-like_DNA-bd_sf"/>
</dbReference>
<evidence type="ECO:0000259" key="7">
    <source>
        <dbReference type="Pfam" id="PF01035"/>
    </source>
</evidence>
<dbReference type="InterPro" id="IPR014048">
    <property type="entry name" value="MethylDNA_cys_MeTrfase_DNA-bd"/>
</dbReference>
<keyword evidence="2" id="KW-0489">Methyltransferase</keyword>
<dbReference type="InterPro" id="IPR001497">
    <property type="entry name" value="MethylDNA_cys_MeTrfase_AS"/>
</dbReference>
<reference evidence="9" key="1">
    <citation type="journal article" date="2014" name="Int. J. Syst. Evol. Microbiol.">
        <title>Complete genome sequence of Corynebacterium casei LMG S-19264T (=DSM 44701T), isolated from a smear-ripened cheese.</title>
        <authorList>
            <consortium name="US DOE Joint Genome Institute (JGI-PGF)"/>
            <person name="Walter F."/>
            <person name="Albersmeier A."/>
            <person name="Kalinowski J."/>
            <person name="Ruckert C."/>
        </authorList>
    </citation>
    <scope>NUCLEOTIDE SEQUENCE</scope>
    <source>
        <strain evidence="9">JCM 11219</strain>
    </source>
</reference>
<keyword evidence="11" id="KW-1185">Reference proteome</keyword>
<dbReference type="Gene3D" id="1.10.10.10">
    <property type="entry name" value="Winged helix-like DNA-binding domain superfamily/Winged helix DNA-binding domain"/>
    <property type="match status" value="1"/>
</dbReference>
<evidence type="ECO:0000256" key="3">
    <source>
        <dbReference type="ARBA" id="ARBA00022679"/>
    </source>
</evidence>
<dbReference type="EMBL" id="BMNM01000011">
    <property type="protein sequence ID" value="GGI84612.1"/>
    <property type="molecule type" value="Genomic_DNA"/>
</dbReference>
<dbReference type="GO" id="GO:0003908">
    <property type="term" value="F:methylated-DNA-[protein]-cysteine S-methyltransferase activity"/>
    <property type="evidence" value="ECO:0007669"/>
    <property type="project" value="UniProtKB-EC"/>
</dbReference>
<feature type="domain" description="Methylated-DNA-[protein]-cysteine S-methyltransferase DNA binding" evidence="7">
    <location>
        <begin position="77"/>
        <end position="148"/>
    </location>
</feature>
<reference evidence="9" key="2">
    <citation type="submission" date="2020-09" db="EMBL/GenBank/DDBJ databases">
        <authorList>
            <person name="Sun Q."/>
            <person name="Ohkuma M."/>
        </authorList>
    </citation>
    <scope>NUCLEOTIDE SEQUENCE</scope>
    <source>
        <strain evidence="9">JCM 11219</strain>
    </source>
</reference>
<name>A0A830E5N1_9CREN</name>
<dbReference type="Pfam" id="PF01035">
    <property type="entry name" value="DNA_binding_1"/>
    <property type="match status" value="1"/>
</dbReference>
<evidence type="ECO:0000313" key="9">
    <source>
        <dbReference type="EMBL" id="GGI84612.1"/>
    </source>
</evidence>
<evidence type="ECO:0000256" key="1">
    <source>
        <dbReference type="ARBA" id="ARBA00001286"/>
    </source>
</evidence>
<dbReference type="InterPro" id="IPR036217">
    <property type="entry name" value="MethylDNA_cys_MeTrfase_DNAb"/>
</dbReference>